<evidence type="ECO:0000256" key="3">
    <source>
        <dbReference type="RuleBase" id="RU365026"/>
    </source>
</evidence>
<keyword evidence="3" id="KW-0653">Protein transport</keyword>
<keyword evidence="2 3" id="KW-0813">Transport</keyword>
<feature type="region of interest" description="Disordered" evidence="4">
    <location>
        <begin position="1"/>
        <end position="78"/>
    </location>
</feature>
<dbReference type="PANTHER" id="PTHR12542:SF127">
    <property type="entry name" value="EXOCYST COMPLEX COMPONENT EXO70C1"/>
    <property type="match status" value="1"/>
</dbReference>
<keyword evidence="7" id="KW-1185">Reference proteome</keyword>
<evidence type="ECO:0000256" key="1">
    <source>
        <dbReference type="ARBA" id="ARBA00006756"/>
    </source>
</evidence>
<dbReference type="GO" id="GO:0006887">
    <property type="term" value="P:exocytosis"/>
    <property type="evidence" value="ECO:0007669"/>
    <property type="project" value="UniProtKB-KW"/>
</dbReference>
<organism evidence="6 7">
    <name type="scientific">Kalanchoe fedtschenkoi</name>
    <name type="common">Lavender scallops</name>
    <name type="synonym">South American air plant</name>
    <dbReference type="NCBI Taxonomy" id="63787"/>
    <lineage>
        <taxon>Eukaryota</taxon>
        <taxon>Viridiplantae</taxon>
        <taxon>Streptophyta</taxon>
        <taxon>Embryophyta</taxon>
        <taxon>Tracheophyta</taxon>
        <taxon>Spermatophyta</taxon>
        <taxon>Magnoliopsida</taxon>
        <taxon>eudicotyledons</taxon>
        <taxon>Gunneridae</taxon>
        <taxon>Pentapetalae</taxon>
        <taxon>Saxifragales</taxon>
        <taxon>Crassulaceae</taxon>
        <taxon>Kalanchoe</taxon>
    </lineage>
</organism>
<evidence type="ECO:0000313" key="7">
    <source>
        <dbReference type="Proteomes" id="UP000594263"/>
    </source>
</evidence>
<dbReference type="Gramene" id="Kaladp0131s0004.1.v1.1">
    <property type="protein sequence ID" value="Kaladp0131s0004.1.v1.1.CDS.1"/>
    <property type="gene ID" value="Kaladp0131s0004.v1.1"/>
</dbReference>
<evidence type="ECO:0000259" key="5">
    <source>
        <dbReference type="Pfam" id="PF03081"/>
    </source>
</evidence>
<proteinExistence type="inferred from homology"/>
<dbReference type="EnsemblPlants" id="Kaladp0131s0004.1.v1.1">
    <property type="protein sequence ID" value="Kaladp0131s0004.1.v1.1.CDS.1"/>
    <property type="gene ID" value="Kaladp0131s0004.v1.1"/>
</dbReference>
<feature type="domain" description="Exocyst complex subunit Exo70 C-terminal" evidence="5">
    <location>
        <begin position="284"/>
        <end position="650"/>
    </location>
</feature>
<feature type="compositionally biased region" description="Basic and acidic residues" evidence="4">
    <location>
        <begin position="1"/>
        <end position="31"/>
    </location>
</feature>
<evidence type="ECO:0000256" key="2">
    <source>
        <dbReference type="ARBA" id="ARBA00022448"/>
    </source>
</evidence>
<reference evidence="6" key="1">
    <citation type="submission" date="2021-01" db="UniProtKB">
        <authorList>
            <consortium name="EnsemblPlants"/>
        </authorList>
    </citation>
    <scope>IDENTIFICATION</scope>
</reference>
<keyword evidence="3" id="KW-0268">Exocytosis</keyword>
<dbReference type="Pfam" id="PF03081">
    <property type="entry name" value="Exo70_C"/>
    <property type="match status" value="1"/>
</dbReference>
<dbReference type="GO" id="GO:0005546">
    <property type="term" value="F:phosphatidylinositol-4,5-bisphosphate binding"/>
    <property type="evidence" value="ECO:0007669"/>
    <property type="project" value="InterPro"/>
</dbReference>
<name>A0A7N1A5D3_KALFE</name>
<accession>A0A7N1A5D3</accession>
<dbReference type="AlphaFoldDB" id="A0A7N1A5D3"/>
<dbReference type="PANTHER" id="PTHR12542">
    <property type="entry name" value="EXOCYST COMPLEX PROTEIN EXO70"/>
    <property type="match status" value="1"/>
</dbReference>
<sequence>MQREKGEEEMQRKKEEEEMQRAKDEEKGEEEKKEDEEEKKDDEKKDDNVDVITDSAEKPDADQVEADGDAKAETEEADVVEEEVKVALEVPDCVDNFASLVEAKIVNYEFSEGAEKWRQAEGAEPPFFENVDRLYKLANALSYLSRSEPNYADSLNRVGSVLHKAMLFTEGEFKSILEDITTADPNSDAYKVKQDSVEGSANETESSSNELEFPGYTAEQISNLSKLAHAMISAGYDTECCQIYFILRRNIFEESLIRKLGFEKSSIDEVLKMNWETLGREIGTWITTFKQCAKVNFPGELKLAQSVFTNHKLISDSLYANLSKGVLMQLLNFAEAVAMTKRSAEKLFKVLDMYETLRDIIPVLDELFPEDCVDEIKSEALSAKSRLGEAATSIFCELENSIKSDTNRTPVPGGAVHPLTRYTINYLKYACEYKNTLEQVFREHYKVERADSTSAPDYQVPSHIDAERARESPFIVQLVKVMDLLDSYIESKSKLYKDISLSYIFLMNNGRYILQRIRADINELMGDSWCRKRSSELRSYHKNYQRETWGKVLQCLSQEGLNVNGKVPKPVLKERFKNFNALFDEIHRTQSAWIVSDEQLQSELQVSISAVVIPAYRAFLGRFNQHFTPGRQTEKYVKYQPEDIESCLDELFNGNPNAGLGKKKP</sequence>
<dbReference type="GO" id="GO:0015031">
    <property type="term" value="P:protein transport"/>
    <property type="evidence" value="ECO:0007669"/>
    <property type="project" value="UniProtKB-KW"/>
</dbReference>
<dbReference type="Gene3D" id="1.20.1280.170">
    <property type="entry name" value="Exocyst complex component Exo70"/>
    <property type="match status" value="1"/>
</dbReference>
<dbReference type="FunFam" id="1.20.1280.170:FF:000003">
    <property type="entry name" value="Exocyst subunit Exo70 family protein"/>
    <property type="match status" value="1"/>
</dbReference>
<evidence type="ECO:0000256" key="4">
    <source>
        <dbReference type="SAM" id="MobiDB-lite"/>
    </source>
</evidence>
<protein>
    <recommendedName>
        <fullName evidence="3">Exocyst subunit Exo70 family protein</fullName>
    </recommendedName>
</protein>
<dbReference type="Proteomes" id="UP000594263">
    <property type="component" value="Unplaced"/>
</dbReference>
<dbReference type="InterPro" id="IPR004140">
    <property type="entry name" value="Exo70"/>
</dbReference>
<dbReference type="InterPro" id="IPR046364">
    <property type="entry name" value="Exo70_C"/>
</dbReference>
<evidence type="ECO:0000313" key="6">
    <source>
        <dbReference type="EnsemblPlants" id="Kaladp0131s0004.1.v1.1.CDS.1"/>
    </source>
</evidence>
<comment type="similarity">
    <text evidence="1 3">Belongs to the EXO70 family.</text>
</comment>
<dbReference type="InterPro" id="IPR016159">
    <property type="entry name" value="Cullin_repeat-like_dom_sf"/>
</dbReference>
<dbReference type="SUPFAM" id="SSF74788">
    <property type="entry name" value="Cullin repeat-like"/>
    <property type="match status" value="1"/>
</dbReference>
<comment type="function">
    <text evidence="3">Component of the exocyst complex.</text>
</comment>
<dbReference type="OMA" id="FPQECAN"/>
<dbReference type="GO" id="GO:0000145">
    <property type="term" value="C:exocyst"/>
    <property type="evidence" value="ECO:0007669"/>
    <property type="project" value="InterPro"/>
</dbReference>